<feature type="compositionally biased region" description="Polar residues" evidence="1">
    <location>
        <begin position="98"/>
        <end position="110"/>
    </location>
</feature>
<name>R6TYP6_9FIRM</name>
<evidence type="ECO:0000259" key="2">
    <source>
        <dbReference type="Pfam" id="PF03781"/>
    </source>
</evidence>
<organism evidence="3 4">
    <name type="scientific">Agathobacter rectalis CAG:36</name>
    <dbReference type="NCBI Taxonomy" id="1263079"/>
    <lineage>
        <taxon>Bacteria</taxon>
        <taxon>Bacillati</taxon>
        <taxon>Bacillota</taxon>
        <taxon>Clostridia</taxon>
        <taxon>Lachnospirales</taxon>
        <taxon>Lachnospiraceae</taxon>
        <taxon>Agathobacter</taxon>
    </lineage>
</organism>
<feature type="domain" description="Sulfatase-modifying factor enzyme-like" evidence="2">
    <location>
        <begin position="62"/>
        <end position="158"/>
    </location>
</feature>
<dbReference type="SUPFAM" id="SSF56436">
    <property type="entry name" value="C-type lectin-like"/>
    <property type="match status" value="1"/>
</dbReference>
<feature type="region of interest" description="Disordered" evidence="1">
    <location>
        <begin position="314"/>
        <end position="338"/>
    </location>
</feature>
<accession>R6TYP6</accession>
<dbReference type="AlphaFoldDB" id="R6TYP6"/>
<dbReference type="Proteomes" id="UP000018162">
    <property type="component" value="Unassembled WGS sequence"/>
</dbReference>
<evidence type="ECO:0000313" key="3">
    <source>
        <dbReference type="EMBL" id="CDC74974.1"/>
    </source>
</evidence>
<sequence length="435" mass="48041">MRNEVIFDDRGRPDILVVFTPDELKLPDTLKGRKVKEYAISKYPNTMIDGRPYSLPFMPLAVNVNHDEAIRLCEAKGPGWHLITNDEWAALARQSWENDTVPTGNTNSGKSHSHPEQKGTTYQNSYGKTLAGSGPIGWNHDRTAEGVADMVGNVWEHVGGVRFLNGQVQIIPNNEAAAGADQSPDSKEWTAIYTPDGDPVYYNVKDGEIVLQPTAPEGKDYDGVPFCDLHERADMDVPDKLIELGLYPAPGYESEEYFWLDTDGERCVYRGGYWSNGTDAGVFYLGGNRSRSYSRTGIGFRSALVRYSGDSGDLDHLDDDPTSMSGTPDKKARRSPSAESLLGLPTIFPETLADMIRFVIARELTEIYKSAEGVDREKLAIAAYTATEDELKEAVALASILAQLNISTNAMRQAFEQTKLAMTTSITIKKEGDHE</sequence>
<gene>
    <name evidence="3" type="ORF">BN626_01897</name>
</gene>
<dbReference type="InterPro" id="IPR016187">
    <property type="entry name" value="CTDL_fold"/>
</dbReference>
<dbReference type="EMBL" id="CBFV010000090">
    <property type="protein sequence ID" value="CDC74974.1"/>
    <property type="molecule type" value="Genomic_DNA"/>
</dbReference>
<protein>
    <recommendedName>
        <fullName evidence="2">Sulfatase-modifying factor enzyme-like domain-containing protein</fullName>
    </recommendedName>
</protein>
<evidence type="ECO:0000313" key="4">
    <source>
        <dbReference type="Proteomes" id="UP000018162"/>
    </source>
</evidence>
<comment type="caution">
    <text evidence="3">The sequence shown here is derived from an EMBL/GenBank/DDBJ whole genome shotgun (WGS) entry which is preliminary data.</text>
</comment>
<evidence type="ECO:0000256" key="1">
    <source>
        <dbReference type="SAM" id="MobiDB-lite"/>
    </source>
</evidence>
<proteinExistence type="predicted"/>
<dbReference type="Gene3D" id="3.90.1580.10">
    <property type="entry name" value="paralog of FGE (formylglycine-generating enzyme)"/>
    <property type="match status" value="1"/>
</dbReference>
<reference evidence="3" key="1">
    <citation type="submission" date="2012-11" db="EMBL/GenBank/DDBJ databases">
        <title>Dependencies among metagenomic species, viruses, plasmids and units of genetic variation.</title>
        <authorList>
            <person name="Nielsen H.B."/>
            <person name="Almeida M."/>
            <person name="Juncker A.S."/>
            <person name="Rasmussen S."/>
            <person name="Li J."/>
            <person name="Sunagawa S."/>
            <person name="Plichta D."/>
            <person name="Gautier L."/>
            <person name="Le Chatelier E."/>
            <person name="Peletier E."/>
            <person name="Bonde I."/>
            <person name="Nielsen T."/>
            <person name="Manichanh C."/>
            <person name="Arumugam M."/>
            <person name="Batto J."/>
            <person name="Santos M.B.Q.D."/>
            <person name="Blom N."/>
            <person name="Borruel N."/>
            <person name="Burgdorf K.S."/>
            <person name="Boumezbeur F."/>
            <person name="Casellas F."/>
            <person name="Dore J."/>
            <person name="Guarner F."/>
            <person name="Hansen T."/>
            <person name="Hildebrand F."/>
            <person name="Kaas R.S."/>
            <person name="Kennedy S."/>
            <person name="Kristiansen K."/>
            <person name="Kultima J.R."/>
            <person name="Leonard P."/>
            <person name="Levenez F."/>
            <person name="Lund O."/>
            <person name="Moumen B."/>
            <person name="Le Paslier D."/>
            <person name="Pons N."/>
            <person name="Pedersen O."/>
            <person name="Prifti E."/>
            <person name="Qin J."/>
            <person name="Raes J."/>
            <person name="Tap J."/>
            <person name="Tims S."/>
            <person name="Ussery D.W."/>
            <person name="Yamada T."/>
            <person name="MetaHit consortium"/>
            <person name="Renault P."/>
            <person name="Sicheritz-Ponten T."/>
            <person name="Bork P."/>
            <person name="Wang J."/>
            <person name="Brunak S."/>
            <person name="Ehrlich S.D."/>
        </authorList>
    </citation>
    <scope>NUCLEOTIDE SEQUENCE [LARGE SCALE GENOMIC DNA]</scope>
</reference>
<feature type="region of interest" description="Disordered" evidence="1">
    <location>
        <begin position="98"/>
        <end position="126"/>
    </location>
</feature>
<dbReference type="InterPro" id="IPR005532">
    <property type="entry name" value="SUMF_dom"/>
</dbReference>
<dbReference type="Pfam" id="PF03781">
    <property type="entry name" value="FGE-sulfatase"/>
    <property type="match status" value="1"/>
</dbReference>
<dbReference type="InterPro" id="IPR042095">
    <property type="entry name" value="SUMF_sf"/>
</dbReference>